<name>A0AA87ZI12_FICCA</name>
<accession>A0AA87ZI12</accession>
<evidence type="ECO:0000313" key="2">
    <source>
        <dbReference type="Proteomes" id="UP001187192"/>
    </source>
</evidence>
<sequence>MKTTPSAPLFASAPQDGNLQCLRRQQPWAPRRQVASSDWRVLKLGLRGRLALARACMHMQNCWDTPHRIRQCPWLLTRALRRTWLDEFRVLAIWAAYVVDRTVGNASGTCVTVAQMVESTPPLTFRPVPTVVEPESVSPPISNAPWRLLADGILGVFGLQLKFGNRP</sequence>
<protein>
    <submittedName>
        <fullName evidence="1">Uncharacterized protein</fullName>
    </submittedName>
</protein>
<organism evidence="1 2">
    <name type="scientific">Ficus carica</name>
    <name type="common">Common fig</name>
    <dbReference type="NCBI Taxonomy" id="3494"/>
    <lineage>
        <taxon>Eukaryota</taxon>
        <taxon>Viridiplantae</taxon>
        <taxon>Streptophyta</taxon>
        <taxon>Embryophyta</taxon>
        <taxon>Tracheophyta</taxon>
        <taxon>Spermatophyta</taxon>
        <taxon>Magnoliopsida</taxon>
        <taxon>eudicotyledons</taxon>
        <taxon>Gunneridae</taxon>
        <taxon>Pentapetalae</taxon>
        <taxon>rosids</taxon>
        <taxon>fabids</taxon>
        <taxon>Rosales</taxon>
        <taxon>Moraceae</taxon>
        <taxon>Ficeae</taxon>
        <taxon>Ficus</taxon>
    </lineage>
</organism>
<evidence type="ECO:0000313" key="1">
    <source>
        <dbReference type="EMBL" id="GMN34127.1"/>
    </source>
</evidence>
<gene>
    <name evidence="1" type="ORF">TIFTF001_004527</name>
</gene>
<comment type="caution">
    <text evidence="1">The sequence shown here is derived from an EMBL/GenBank/DDBJ whole genome shotgun (WGS) entry which is preliminary data.</text>
</comment>
<keyword evidence="2" id="KW-1185">Reference proteome</keyword>
<reference evidence="1" key="1">
    <citation type="submission" date="2023-07" db="EMBL/GenBank/DDBJ databases">
        <title>draft genome sequence of fig (Ficus carica).</title>
        <authorList>
            <person name="Takahashi T."/>
            <person name="Nishimura K."/>
        </authorList>
    </citation>
    <scope>NUCLEOTIDE SEQUENCE</scope>
</reference>
<dbReference type="AlphaFoldDB" id="A0AA87ZI12"/>
<proteinExistence type="predicted"/>
<dbReference type="Proteomes" id="UP001187192">
    <property type="component" value="Unassembled WGS sequence"/>
</dbReference>
<dbReference type="EMBL" id="BTGU01000004">
    <property type="protein sequence ID" value="GMN34127.1"/>
    <property type="molecule type" value="Genomic_DNA"/>
</dbReference>